<keyword evidence="4 7" id="KW-0812">Transmembrane</keyword>
<dbReference type="Proteomes" id="UP000675163">
    <property type="component" value="Unassembled WGS sequence"/>
</dbReference>
<evidence type="ECO:0000256" key="1">
    <source>
        <dbReference type="ARBA" id="ARBA00004429"/>
    </source>
</evidence>
<dbReference type="InterPro" id="IPR010656">
    <property type="entry name" value="DctM"/>
</dbReference>
<evidence type="ECO:0000256" key="4">
    <source>
        <dbReference type="ARBA" id="ARBA00022692"/>
    </source>
</evidence>
<dbReference type="EMBL" id="JAFIDA010000001">
    <property type="protein sequence ID" value="MBP1325821.1"/>
    <property type="molecule type" value="Genomic_DNA"/>
</dbReference>
<dbReference type="GO" id="GO:0005886">
    <property type="term" value="C:plasma membrane"/>
    <property type="evidence" value="ECO:0007669"/>
    <property type="project" value="UniProtKB-SubCell"/>
</dbReference>
<evidence type="ECO:0000256" key="3">
    <source>
        <dbReference type="ARBA" id="ARBA00022519"/>
    </source>
</evidence>
<keyword evidence="10" id="KW-1185">Reference proteome</keyword>
<evidence type="ECO:0000256" key="7">
    <source>
        <dbReference type="SAM" id="Phobius"/>
    </source>
</evidence>
<dbReference type="InterPro" id="IPR004681">
    <property type="entry name" value="TRAP_DctM"/>
</dbReference>
<accession>A0A940PV70</accession>
<proteinExistence type="predicted"/>
<feature type="transmembrane region" description="Helical" evidence="7">
    <location>
        <begin position="398"/>
        <end position="422"/>
    </location>
</feature>
<evidence type="ECO:0000256" key="5">
    <source>
        <dbReference type="ARBA" id="ARBA00022989"/>
    </source>
</evidence>
<dbReference type="PANTHER" id="PTHR33362:SF5">
    <property type="entry name" value="C4-DICARBOXYLATE TRAP TRANSPORTER LARGE PERMEASE PROTEIN DCTM"/>
    <property type="match status" value="1"/>
</dbReference>
<evidence type="ECO:0000259" key="8">
    <source>
        <dbReference type="Pfam" id="PF06808"/>
    </source>
</evidence>
<sequence>MLVTGIVLTVVVLLILLLMLRMPVALALALSGALGLGILQGTNYTTNVLGSVPFTATASFSLTIIPMFILMGMLAMRARIAEHVFAIANHVVGRFPGGLGIATVMACAGFSAVSGSSIGTAATMSKLSVGQMRAYGYPASLATGIVAIAGTLGVVIPPSTFLVLYAIMTGESVGQILAAGIIPGILSAVGYIVYILVVGHRQIVRPETVLADVVEVAYADASAKVSSPRNSAARGGSRAVADGPAHLPVSAGVPNTEAVKQVYGKSARNLPWRGLVRLSIIFLIVLGGMFSGIFTATESASIAAFVALLILLWEFRRDGVTTMWSNVKGALLDTAQTTSMVFMILVGSSVFSTFLIAAHVPDTITNWVASLAIPPLLTIGLLLLLLLPLGTALDEISVLIITIPIIYPIAMELGFSGIWLGLMIVKLTAIGMVTPPVGMTCFVVAGTAGVPTETVFKGVLPLMLMDLGVSAILFFVPAITLFLPSLVAMNAG</sequence>
<name>A0A940PV70_9MICO</name>
<evidence type="ECO:0000313" key="9">
    <source>
        <dbReference type="EMBL" id="MBP1325821.1"/>
    </source>
</evidence>
<evidence type="ECO:0000256" key="2">
    <source>
        <dbReference type="ARBA" id="ARBA00022475"/>
    </source>
</evidence>
<feature type="transmembrane region" description="Helical" evidence="7">
    <location>
        <begin position="428"/>
        <end position="450"/>
    </location>
</feature>
<feature type="transmembrane region" description="Helical" evidence="7">
    <location>
        <begin position="364"/>
        <end position="386"/>
    </location>
</feature>
<reference evidence="9" key="1">
    <citation type="submission" date="2021-02" db="EMBL/GenBank/DDBJ databases">
        <title>Sequencing the genomes of 1000 actinobacteria strains.</title>
        <authorList>
            <person name="Klenk H.-P."/>
        </authorList>
    </citation>
    <scope>NUCLEOTIDE SEQUENCE</scope>
    <source>
        <strain evidence="9">DSM 22850</strain>
    </source>
</reference>
<dbReference type="Pfam" id="PF06808">
    <property type="entry name" value="DctM"/>
    <property type="match status" value="1"/>
</dbReference>
<feature type="transmembrane region" description="Helical" evidence="7">
    <location>
        <begin position="53"/>
        <end position="75"/>
    </location>
</feature>
<feature type="transmembrane region" description="Helical" evidence="7">
    <location>
        <begin position="462"/>
        <end position="483"/>
    </location>
</feature>
<dbReference type="GO" id="GO:0022857">
    <property type="term" value="F:transmembrane transporter activity"/>
    <property type="evidence" value="ECO:0007669"/>
    <property type="project" value="TreeGrafter"/>
</dbReference>
<comment type="caution">
    <text evidence="9">The sequence shown here is derived from an EMBL/GenBank/DDBJ whole genome shotgun (WGS) entry which is preliminary data.</text>
</comment>
<evidence type="ECO:0000256" key="6">
    <source>
        <dbReference type="ARBA" id="ARBA00023136"/>
    </source>
</evidence>
<keyword evidence="3" id="KW-0997">Cell inner membrane</keyword>
<organism evidence="9 10">
    <name type="scientific">Leucobacter exalbidus</name>
    <dbReference type="NCBI Taxonomy" id="662960"/>
    <lineage>
        <taxon>Bacteria</taxon>
        <taxon>Bacillati</taxon>
        <taxon>Actinomycetota</taxon>
        <taxon>Actinomycetes</taxon>
        <taxon>Micrococcales</taxon>
        <taxon>Microbacteriaceae</taxon>
        <taxon>Leucobacter</taxon>
    </lineage>
</organism>
<keyword evidence="5 7" id="KW-1133">Transmembrane helix</keyword>
<dbReference type="AlphaFoldDB" id="A0A940PV70"/>
<comment type="subcellular location">
    <subcellularLocation>
        <location evidence="1">Cell inner membrane</location>
        <topology evidence="1">Multi-pass membrane protein</topology>
    </subcellularLocation>
</comment>
<feature type="transmembrane region" description="Helical" evidence="7">
    <location>
        <begin position="337"/>
        <end position="358"/>
    </location>
</feature>
<keyword evidence="2" id="KW-1003">Cell membrane</keyword>
<dbReference type="PANTHER" id="PTHR33362">
    <property type="entry name" value="SIALIC ACID TRAP TRANSPORTER PERMEASE PROTEIN SIAT-RELATED"/>
    <property type="match status" value="1"/>
</dbReference>
<feature type="domain" description="TRAP C4-dicarboxylate transport system permease DctM subunit" evidence="8">
    <location>
        <begin position="11"/>
        <end position="479"/>
    </location>
</feature>
<protein>
    <submittedName>
        <fullName evidence="9">TRAP-type C4-dicarboxylate transport system permease large subunit</fullName>
    </submittedName>
</protein>
<keyword evidence="6 7" id="KW-0472">Membrane</keyword>
<feature type="transmembrane region" description="Helical" evidence="7">
    <location>
        <begin position="275"/>
        <end position="294"/>
    </location>
</feature>
<evidence type="ECO:0000313" key="10">
    <source>
        <dbReference type="Proteomes" id="UP000675163"/>
    </source>
</evidence>
<feature type="transmembrane region" description="Helical" evidence="7">
    <location>
        <begin position="176"/>
        <end position="197"/>
    </location>
</feature>
<dbReference type="RefSeq" id="WP_209704826.1">
    <property type="nucleotide sequence ID" value="NZ_JAFIDA010000001.1"/>
</dbReference>
<gene>
    <name evidence="9" type="ORF">JOF28_001053</name>
</gene>
<feature type="transmembrane region" description="Helical" evidence="7">
    <location>
        <begin position="134"/>
        <end position="156"/>
    </location>
</feature>